<feature type="compositionally biased region" description="Basic residues" evidence="1">
    <location>
        <begin position="1"/>
        <end position="14"/>
    </location>
</feature>
<comment type="caution">
    <text evidence="3">The sequence shown here is derived from an EMBL/GenBank/DDBJ whole genome shotgun (WGS) entry which is preliminary data.</text>
</comment>
<dbReference type="NCBIfam" id="TIGR01451">
    <property type="entry name" value="B_ant_repeat"/>
    <property type="match status" value="1"/>
</dbReference>
<protein>
    <submittedName>
        <fullName evidence="3">Putative repeat protein (TIGR01451 family)</fullName>
    </submittedName>
</protein>
<evidence type="ECO:0000259" key="2">
    <source>
        <dbReference type="Pfam" id="PF01345"/>
    </source>
</evidence>
<reference evidence="3 4" key="1">
    <citation type="submission" date="2019-03" db="EMBL/GenBank/DDBJ databases">
        <title>Genomic Encyclopedia of Type Strains, Phase IV (KMG-IV): sequencing the most valuable type-strain genomes for metagenomic binning, comparative biology and taxonomic classification.</title>
        <authorList>
            <person name="Goeker M."/>
        </authorList>
    </citation>
    <scope>NUCLEOTIDE SEQUENCE [LARGE SCALE GENOMIC DNA]</scope>
    <source>
        <strain evidence="3 4">DSM 21667</strain>
    </source>
</reference>
<gene>
    <name evidence="3" type="ORF">DFR29_109109</name>
</gene>
<dbReference type="InterPro" id="IPR047589">
    <property type="entry name" value="DUF11_rpt"/>
</dbReference>
<evidence type="ECO:0000256" key="1">
    <source>
        <dbReference type="SAM" id="MobiDB-lite"/>
    </source>
</evidence>
<organism evidence="3 4">
    <name type="scientific">Tahibacter aquaticus</name>
    <dbReference type="NCBI Taxonomy" id="520092"/>
    <lineage>
        <taxon>Bacteria</taxon>
        <taxon>Pseudomonadati</taxon>
        <taxon>Pseudomonadota</taxon>
        <taxon>Gammaproteobacteria</taxon>
        <taxon>Lysobacterales</taxon>
        <taxon>Rhodanobacteraceae</taxon>
        <taxon>Tahibacter</taxon>
    </lineage>
</organism>
<dbReference type="InterPro" id="IPR001434">
    <property type="entry name" value="OmcB-like_DUF11"/>
</dbReference>
<name>A0A4R6YUB7_9GAMM</name>
<dbReference type="Pfam" id="PF01345">
    <property type="entry name" value="DUF11"/>
    <property type="match status" value="1"/>
</dbReference>
<evidence type="ECO:0000313" key="4">
    <source>
        <dbReference type="Proteomes" id="UP000295293"/>
    </source>
</evidence>
<feature type="domain" description="DUF11" evidence="2">
    <location>
        <begin position="84"/>
        <end position="189"/>
    </location>
</feature>
<feature type="region of interest" description="Disordered" evidence="1">
    <location>
        <begin position="1"/>
        <end position="25"/>
    </location>
</feature>
<accession>A0A4R6YUB7</accession>
<sequence length="257" mass="25901">MRHHLDRVRRRRRFPGQPGANHRRRDAYTAVCAIDAAATGTLSNTASVAAPAATNDTNPANNSATDTRTILAPAVITGRKTASGTFLPGGAVTYTVTLSNAGGNQGDNPGDEFVDTLPPQLTLVSATASSGTSVASVGTNSVSWNGAIPAGGSITATIAATINAGASGPISNQGQIFFDNDANGSHNATVVTDDPAAGGTADATVFLGLGGPVTPPVPVPILRPFGMAPLTGLALAGLRWRVSCRTGPRCGCIEPAY</sequence>
<proteinExistence type="predicted"/>
<keyword evidence="4" id="KW-1185">Reference proteome</keyword>
<evidence type="ECO:0000313" key="3">
    <source>
        <dbReference type="EMBL" id="TDR42053.1"/>
    </source>
</evidence>
<dbReference type="Proteomes" id="UP000295293">
    <property type="component" value="Unassembled WGS sequence"/>
</dbReference>
<dbReference type="Gene3D" id="2.60.40.740">
    <property type="match status" value="1"/>
</dbReference>
<dbReference type="AlphaFoldDB" id="A0A4R6YUB7"/>
<dbReference type="EMBL" id="SNZH01000009">
    <property type="protein sequence ID" value="TDR42053.1"/>
    <property type="molecule type" value="Genomic_DNA"/>
</dbReference>
<dbReference type="OrthoDB" id="9764969at2"/>
<dbReference type="RefSeq" id="WP_133819546.1">
    <property type="nucleotide sequence ID" value="NZ_SNZH01000009.1"/>
</dbReference>